<dbReference type="InterPro" id="IPR003439">
    <property type="entry name" value="ABC_transporter-like_ATP-bd"/>
</dbReference>
<dbReference type="SMART" id="SM00382">
    <property type="entry name" value="AAA"/>
    <property type="match status" value="1"/>
</dbReference>
<dbReference type="CDD" id="cd03255">
    <property type="entry name" value="ABC_MJ0796_LolCDE_FtsE"/>
    <property type="match status" value="1"/>
</dbReference>
<name>A0A9D0Z6X7_9FIRM</name>
<evidence type="ECO:0000256" key="2">
    <source>
        <dbReference type="ARBA" id="ARBA00022448"/>
    </source>
</evidence>
<dbReference type="PANTHER" id="PTHR42798:SF6">
    <property type="entry name" value="CELL DIVISION ATP-BINDING PROTEIN FTSE"/>
    <property type="match status" value="1"/>
</dbReference>
<dbReference type="Proteomes" id="UP000886874">
    <property type="component" value="Unassembled WGS sequence"/>
</dbReference>
<evidence type="ECO:0000256" key="3">
    <source>
        <dbReference type="ARBA" id="ARBA00022741"/>
    </source>
</evidence>
<dbReference type="Gene3D" id="3.40.50.300">
    <property type="entry name" value="P-loop containing nucleotide triphosphate hydrolases"/>
    <property type="match status" value="1"/>
</dbReference>
<dbReference type="SUPFAM" id="SSF52540">
    <property type="entry name" value="P-loop containing nucleoside triphosphate hydrolases"/>
    <property type="match status" value="1"/>
</dbReference>
<keyword evidence="4 6" id="KW-0067">ATP-binding</keyword>
<dbReference type="GO" id="GO:0005524">
    <property type="term" value="F:ATP binding"/>
    <property type="evidence" value="ECO:0007669"/>
    <property type="project" value="UniProtKB-KW"/>
</dbReference>
<dbReference type="FunFam" id="3.40.50.300:FF:000032">
    <property type="entry name" value="Export ABC transporter ATP-binding protein"/>
    <property type="match status" value="1"/>
</dbReference>
<comment type="similarity">
    <text evidence="1">Belongs to the ABC transporter superfamily.</text>
</comment>
<evidence type="ECO:0000256" key="1">
    <source>
        <dbReference type="ARBA" id="ARBA00005417"/>
    </source>
</evidence>
<evidence type="ECO:0000259" key="5">
    <source>
        <dbReference type="PROSITE" id="PS50893"/>
    </source>
</evidence>
<evidence type="ECO:0000256" key="4">
    <source>
        <dbReference type="ARBA" id="ARBA00022840"/>
    </source>
</evidence>
<dbReference type="InterPro" id="IPR003593">
    <property type="entry name" value="AAA+_ATPase"/>
</dbReference>
<dbReference type="GO" id="GO:0098796">
    <property type="term" value="C:membrane protein complex"/>
    <property type="evidence" value="ECO:0007669"/>
    <property type="project" value="UniProtKB-ARBA"/>
</dbReference>
<keyword evidence="2" id="KW-0813">Transport</keyword>
<dbReference type="GO" id="GO:0022857">
    <property type="term" value="F:transmembrane transporter activity"/>
    <property type="evidence" value="ECO:0007669"/>
    <property type="project" value="UniProtKB-ARBA"/>
</dbReference>
<organism evidence="6 7">
    <name type="scientific">Candidatus Avoscillospira stercorigallinarum</name>
    <dbReference type="NCBI Taxonomy" id="2840708"/>
    <lineage>
        <taxon>Bacteria</taxon>
        <taxon>Bacillati</taxon>
        <taxon>Bacillota</taxon>
        <taxon>Clostridia</taxon>
        <taxon>Eubacteriales</taxon>
        <taxon>Oscillospiraceae</taxon>
        <taxon>Oscillospiraceae incertae sedis</taxon>
        <taxon>Candidatus Avoscillospira</taxon>
    </lineage>
</organism>
<comment type="caution">
    <text evidence="6">The sequence shown here is derived from an EMBL/GenBank/DDBJ whole genome shotgun (WGS) entry which is preliminary data.</text>
</comment>
<dbReference type="Pfam" id="PF00005">
    <property type="entry name" value="ABC_tran"/>
    <property type="match status" value="1"/>
</dbReference>
<dbReference type="PROSITE" id="PS00211">
    <property type="entry name" value="ABC_TRANSPORTER_1"/>
    <property type="match status" value="1"/>
</dbReference>
<sequence>MGIILSAQDIHKTYYAASGEVHALNGVSADFEAGLFYAIIGRSGSGKSTLLHILSGLDKPTSGKVILNGEDLYAYSDAKMAAFRRRNMGFVFQQFNLLDEYTVLNNIAMPLKLDGKKLDKEFLRQVTELLGIDDKLKKYPNELSGGEQQRVAIARSVLAKPQLIFADEPTGNLDKKSGENTVALLRDCAARFGQTLVMVTHDLSVASLADRVIQIEDGKILPAFS</sequence>
<gene>
    <name evidence="6" type="ORF">IAA67_05275</name>
</gene>
<dbReference type="PANTHER" id="PTHR42798">
    <property type="entry name" value="LIPOPROTEIN-RELEASING SYSTEM ATP-BINDING PROTEIN LOLD"/>
    <property type="match status" value="1"/>
</dbReference>
<feature type="domain" description="ABC transporter" evidence="5">
    <location>
        <begin position="5"/>
        <end position="225"/>
    </location>
</feature>
<evidence type="ECO:0000313" key="7">
    <source>
        <dbReference type="Proteomes" id="UP000886874"/>
    </source>
</evidence>
<dbReference type="InterPro" id="IPR017871">
    <property type="entry name" value="ABC_transporter-like_CS"/>
</dbReference>
<reference evidence="6" key="1">
    <citation type="submission" date="2020-10" db="EMBL/GenBank/DDBJ databases">
        <authorList>
            <person name="Gilroy R."/>
        </authorList>
    </citation>
    <scope>NUCLEOTIDE SEQUENCE</scope>
    <source>
        <strain evidence="6">ChiSjej2B20-13462</strain>
    </source>
</reference>
<dbReference type="AlphaFoldDB" id="A0A9D0Z6X7"/>
<keyword evidence="3" id="KW-0547">Nucleotide-binding</keyword>
<reference evidence="6" key="2">
    <citation type="journal article" date="2021" name="PeerJ">
        <title>Extensive microbial diversity within the chicken gut microbiome revealed by metagenomics and culture.</title>
        <authorList>
            <person name="Gilroy R."/>
            <person name="Ravi A."/>
            <person name="Getino M."/>
            <person name="Pursley I."/>
            <person name="Horton D.L."/>
            <person name="Alikhan N.F."/>
            <person name="Baker D."/>
            <person name="Gharbi K."/>
            <person name="Hall N."/>
            <person name="Watson M."/>
            <person name="Adriaenssens E.M."/>
            <person name="Foster-Nyarko E."/>
            <person name="Jarju S."/>
            <person name="Secka A."/>
            <person name="Antonio M."/>
            <person name="Oren A."/>
            <person name="Chaudhuri R.R."/>
            <person name="La Ragione R."/>
            <person name="Hildebrand F."/>
            <person name="Pallen M.J."/>
        </authorList>
    </citation>
    <scope>NUCLEOTIDE SEQUENCE</scope>
    <source>
        <strain evidence="6">ChiSjej2B20-13462</strain>
    </source>
</reference>
<dbReference type="PROSITE" id="PS50893">
    <property type="entry name" value="ABC_TRANSPORTER_2"/>
    <property type="match status" value="1"/>
</dbReference>
<dbReference type="GO" id="GO:0016887">
    <property type="term" value="F:ATP hydrolysis activity"/>
    <property type="evidence" value="ECO:0007669"/>
    <property type="project" value="InterPro"/>
</dbReference>
<protein>
    <submittedName>
        <fullName evidence="6">ABC transporter ATP-binding protein</fullName>
    </submittedName>
</protein>
<proteinExistence type="inferred from homology"/>
<accession>A0A9D0Z6X7</accession>
<dbReference type="EMBL" id="DVFN01000079">
    <property type="protein sequence ID" value="HIQ69721.1"/>
    <property type="molecule type" value="Genomic_DNA"/>
</dbReference>
<dbReference type="InterPro" id="IPR017911">
    <property type="entry name" value="MacB-like_ATP-bd"/>
</dbReference>
<dbReference type="InterPro" id="IPR027417">
    <property type="entry name" value="P-loop_NTPase"/>
</dbReference>
<evidence type="ECO:0000313" key="6">
    <source>
        <dbReference type="EMBL" id="HIQ69721.1"/>
    </source>
</evidence>